<dbReference type="PANTHER" id="PTHR33169">
    <property type="entry name" value="PADR-FAMILY TRANSCRIPTIONAL REGULATOR"/>
    <property type="match status" value="1"/>
</dbReference>
<dbReference type="PANTHER" id="PTHR33169:SF14">
    <property type="entry name" value="TRANSCRIPTIONAL REGULATOR RV3488"/>
    <property type="match status" value="1"/>
</dbReference>
<dbReference type="EMBL" id="CP060696">
    <property type="protein sequence ID" value="QNO17673.1"/>
    <property type="molecule type" value="Genomic_DNA"/>
</dbReference>
<proteinExistence type="predicted"/>
<name>A0A7G9WG61_9FIRM</name>
<dbReference type="Pfam" id="PF03551">
    <property type="entry name" value="PadR"/>
    <property type="match status" value="1"/>
</dbReference>
<evidence type="ECO:0000313" key="2">
    <source>
        <dbReference type="EMBL" id="QNO17673.1"/>
    </source>
</evidence>
<dbReference type="SUPFAM" id="SSF46785">
    <property type="entry name" value="Winged helix' DNA-binding domain"/>
    <property type="match status" value="1"/>
</dbReference>
<reference evidence="2 3" key="1">
    <citation type="submission" date="2020-08" db="EMBL/GenBank/DDBJ databases">
        <authorList>
            <person name="Ren C."/>
            <person name="Gu Y."/>
            <person name="Xu Y."/>
        </authorList>
    </citation>
    <scope>NUCLEOTIDE SEQUENCE [LARGE SCALE GENOMIC DNA]</scope>
    <source>
        <strain evidence="2 3">LBM18003</strain>
    </source>
</reference>
<sequence>MDVQRKKGILDICVLAALKHGPSYGYRIVSDISVCIEVSESTLYPILRRLEGSGCVSTYKQEHNGRMRKYYRIEEPGLQKVQDFLDEADEMKRIYAFVEGAHL</sequence>
<keyword evidence="3" id="KW-1185">Reference proteome</keyword>
<dbReference type="KEGG" id="caml:H6X83_12200"/>
<organism evidence="2 3">
    <name type="scientific">Caproicibacterium amylolyticum</name>
    <dbReference type="NCBI Taxonomy" id="2766537"/>
    <lineage>
        <taxon>Bacteria</taxon>
        <taxon>Bacillati</taxon>
        <taxon>Bacillota</taxon>
        <taxon>Clostridia</taxon>
        <taxon>Eubacteriales</taxon>
        <taxon>Oscillospiraceae</taxon>
        <taxon>Caproicibacterium</taxon>
    </lineage>
</organism>
<dbReference type="RefSeq" id="WP_212506737.1">
    <property type="nucleotide sequence ID" value="NZ_CP060696.1"/>
</dbReference>
<dbReference type="Proteomes" id="UP000516046">
    <property type="component" value="Chromosome"/>
</dbReference>
<dbReference type="InterPro" id="IPR036388">
    <property type="entry name" value="WH-like_DNA-bd_sf"/>
</dbReference>
<accession>A0A7G9WG61</accession>
<dbReference type="Gene3D" id="1.10.10.10">
    <property type="entry name" value="Winged helix-like DNA-binding domain superfamily/Winged helix DNA-binding domain"/>
    <property type="match status" value="1"/>
</dbReference>
<gene>
    <name evidence="2" type="ORF">H6X83_12200</name>
</gene>
<protein>
    <submittedName>
        <fullName evidence="2">PadR family transcriptional regulator</fullName>
    </submittedName>
</protein>
<dbReference type="InterPro" id="IPR036390">
    <property type="entry name" value="WH_DNA-bd_sf"/>
</dbReference>
<dbReference type="InterPro" id="IPR005149">
    <property type="entry name" value="Tscrpt_reg_PadR_N"/>
</dbReference>
<evidence type="ECO:0000313" key="3">
    <source>
        <dbReference type="Proteomes" id="UP000516046"/>
    </source>
</evidence>
<feature type="domain" description="Transcription regulator PadR N-terminal" evidence="1">
    <location>
        <begin position="14"/>
        <end position="81"/>
    </location>
</feature>
<dbReference type="AlphaFoldDB" id="A0A7G9WG61"/>
<dbReference type="InterPro" id="IPR052509">
    <property type="entry name" value="Metal_resp_DNA-bind_regulator"/>
</dbReference>
<evidence type="ECO:0000259" key="1">
    <source>
        <dbReference type="Pfam" id="PF03551"/>
    </source>
</evidence>